<protein>
    <recommendedName>
        <fullName evidence="8">15-methylpalmitoyl-4-hydroxy-2-pyrone 4-O-methyltransferase</fullName>
    </recommendedName>
</protein>
<evidence type="ECO:0000313" key="6">
    <source>
        <dbReference type="EMBL" id="MCF6137628.1"/>
    </source>
</evidence>
<dbReference type="InterPro" id="IPR052527">
    <property type="entry name" value="Metal_cation-efflux_comp"/>
</dbReference>
<keyword evidence="4 5" id="KW-0472">Membrane</keyword>
<evidence type="ECO:0000256" key="5">
    <source>
        <dbReference type="SAM" id="Phobius"/>
    </source>
</evidence>
<dbReference type="RefSeq" id="WP_236333374.1">
    <property type="nucleotide sequence ID" value="NZ_JAKIJS010000001.1"/>
</dbReference>
<dbReference type="InterPro" id="IPR007269">
    <property type="entry name" value="ICMT_MeTrfase"/>
</dbReference>
<keyword evidence="7" id="KW-1185">Reference proteome</keyword>
<sequence length="201" mass="23653">MDELNNGEVNGLVFAFIFIFLIIQRLVELLVARRNETIMKEKGAKEYGSKHYKLIVILHTGFLISLWIEVYYREFDLSLYFPILFIMFLLLQVLRVWTIRSLGYFWNTKIIILPGANVIKKGPFQYLRHPNYVIVAMELFVIPLMFNAFFTAFVFSLFNAILIRFVRIPAEEKALIQNANYQSAFSQTHRFMPSNPKPNKN</sequence>
<dbReference type="Gene3D" id="1.20.120.1630">
    <property type="match status" value="1"/>
</dbReference>
<feature type="transmembrane region" description="Helical" evidence="5">
    <location>
        <begin position="139"/>
        <end position="163"/>
    </location>
</feature>
<evidence type="ECO:0000256" key="3">
    <source>
        <dbReference type="ARBA" id="ARBA00022989"/>
    </source>
</evidence>
<dbReference type="PANTHER" id="PTHR43847:SF1">
    <property type="entry name" value="BLL3993 PROTEIN"/>
    <property type="match status" value="1"/>
</dbReference>
<keyword evidence="2 5" id="KW-0812">Transmembrane</keyword>
<evidence type="ECO:0000256" key="1">
    <source>
        <dbReference type="ARBA" id="ARBA00004141"/>
    </source>
</evidence>
<keyword evidence="3 5" id="KW-1133">Transmembrane helix</keyword>
<feature type="transmembrane region" description="Helical" evidence="5">
    <location>
        <begin position="12"/>
        <end position="31"/>
    </location>
</feature>
<comment type="caution">
    <text evidence="6">The sequence shown here is derived from an EMBL/GenBank/DDBJ whole genome shotgun (WGS) entry which is preliminary data.</text>
</comment>
<gene>
    <name evidence="6" type="ORF">L2716_07790</name>
</gene>
<dbReference type="Proteomes" id="UP001649381">
    <property type="component" value="Unassembled WGS sequence"/>
</dbReference>
<feature type="transmembrane region" description="Helical" evidence="5">
    <location>
        <begin position="77"/>
        <end position="94"/>
    </location>
</feature>
<evidence type="ECO:0000313" key="7">
    <source>
        <dbReference type="Proteomes" id="UP001649381"/>
    </source>
</evidence>
<reference evidence="6 7" key="1">
    <citation type="submission" date="2022-01" db="EMBL/GenBank/DDBJ databases">
        <title>Alkalihalobacillus sp. EGI L200015, a novel bacterium isolated from a salt lake sediment.</title>
        <authorList>
            <person name="Gao L."/>
            <person name="Fang B.-Z."/>
            <person name="Li W.-J."/>
        </authorList>
    </citation>
    <scope>NUCLEOTIDE SEQUENCE [LARGE SCALE GENOMIC DNA]</scope>
    <source>
        <strain evidence="6 7">KCTC 12718</strain>
    </source>
</reference>
<dbReference type="EMBL" id="JAKIJS010000001">
    <property type="protein sequence ID" value="MCF6137628.1"/>
    <property type="molecule type" value="Genomic_DNA"/>
</dbReference>
<organism evidence="6 7">
    <name type="scientific">Pseudalkalibacillus berkeleyi</name>
    <dbReference type="NCBI Taxonomy" id="1069813"/>
    <lineage>
        <taxon>Bacteria</taxon>
        <taxon>Bacillati</taxon>
        <taxon>Bacillota</taxon>
        <taxon>Bacilli</taxon>
        <taxon>Bacillales</taxon>
        <taxon>Fictibacillaceae</taxon>
        <taxon>Pseudalkalibacillus</taxon>
    </lineage>
</organism>
<evidence type="ECO:0000256" key="4">
    <source>
        <dbReference type="ARBA" id="ARBA00023136"/>
    </source>
</evidence>
<dbReference type="Pfam" id="PF04140">
    <property type="entry name" value="ICMT"/>
    <property type="match status" value="1"/>
</dbReference>
<comment type="subcellular location">
    <subcellularLocation>
        <location evidence="1">Membrane</location>
        <topology evidence="1">Multi-pass membrane protein</topology>
    </subcellularLocation>
</comment>
<evidence type="ECO:0000256" key="2">
    <source>
        <dbReference type="ARBA" id="ARBA00022692"/>
    </source>
</evidence>
<evidence type="ECO:0008006" key="8">
    <source>
        <dbReference type="Google" id="ProtNLM"/>
    </source>
</evidence>
<name>A0ABS9H1B8_9BACL</name>
<dbReference type="PANTHER" id="PTHR43847">
    <property type="entry name" value="BLL3993 PROTEIN"/>
    <property type="match status" value="1"/>
</dbReference>
<feature type="transmembrane region" description="Helical" evidence="5">
    <location>
        <begin position="52"/>
        <end position="71"/>
    </location>
</feature>
<accession>A0ABS9H1B8</accession>
<proteinExistence type="predicted"/>